<proteinExistence type="predicted"/>
<reference evidence="2 3" key="1">
    <citation type="submission" date="2024-02" db="EMBL/GenBank/DDBJ databases">
        <authorList>
            <person name="Chen Y."/>
            <person name="Shah S."/>
            <person name="Dougan E. K."/>
            <person name="Thang M."/>
            <person name="Chan C."/>
        </authorList>
    </citation>
    <scope>NUCLEOTIDE SEQUENCE [LARGE SCALE GENOMIC DNA]</scope>
</reference>
<dbReference type="EMBL" id="CAXAMM010007891">
    <property type="protein sequence ID" value="CAK9015663.1"/>
    <property type="molecule type" value="Genomic_DNA"/>
</dbReference>
<gene>
    <name evidence="2" type="ORF">SCF082_LOCUS12857</name>
</gene>
<name>A0ABP0JND7_9DINO</name>
<accession>A0ABP0JND7</accession>
<protein>
    <submittedName>
        <fullName evidence="2">Chromosome-associated kinesin KIF4</fullName>
    </submittedName>
</protein>
<evidence type="ECO:0000313" key="2">
    <source>
        <dbReference type="EMBL" id="CAK9015663.1"/>
    </source>
</evidence>
<dbReference type="Proteomes" id="UP001642464">
    <property type="component" value="Unassembled WGS sequence"/>
</dbReference>
<feature type="region of interest" description="Disordered" evidence="1">
    <location>
        <begin position="1"/>
        <end position="21"/>
    </location>
</feature>
<evidence type="ECO:0000256" key="1">
    <source>
        <dbReference type="SAM" id="MobiDB-lite"/>
    </source>
</evidence>
<sequence>MSRAAFNSLGEDDEDDPSKHECRAKMNQGEAVFNFKQKNLQTDMEMWFMEAIPAVFGVEDSDELDESLQEDAQADIVEKICSTSNTEESRQTLLTWLAQCPDAARRDDFVGKAVSKALKVYLAGRR</sequence>
<comment type="caution">
    <text evidence="2">The sequence shown here is derived from an EMBL/GenBank/DDBJ whole genome shotgun (WGS) entry which is preliminary data.</text>
</comment>
<evidence type="ECO:0000313" key="3">
    <source>
        <dbReference type="Proteomes" id="UP001642464"/>
    </source>
</evidence>
<organism evidence="2 3">
    <name type="scientific">Durusdinium trenchii</name>
    <dbReference type="NCBI Taxonomy" id="1381693"/>
    <lineage>
        <taxon>Eukaryota</taxon>
        <taxon>Sar</taxon>
        <taxon>Alveolata</taxon>
        <taxon>Dinophyceae</taxon>
        <taxon>Suessiales</taxon>
        <taxon>Symbiodiniaceae</taxon>
        <taxon>Durusdinium</taxon>
    </lineage>
</organism>
<keyword evidence="3" id="KW-1185">Reference proteome</keyword>